<dbReference type="Proteomes" id="UP000178461">
    <property type="component" value="Unassembled WGS sequence"/>
</dbReference>
<dbReference type="EMBL" id="MFJW01000021">
    <property type="protein sequence ID" value="OGG29530.1"/>
    <property type="molecule type" value="Genomic_DNA"/>
</dbReference>
<protein>
    <recommendedName>
        <fullName evidence="3">Methyltransferase type 11 domain-containing protein</fullName>
    </recommendedName>
</protein>
<dbReference type="CDD" id="cd02440">
    <property type="entry name" value="AdoMet_MTases"/>
    <property type="match status" value="1"/>
</dbReference>
<comment type="caution">
    <text evidence="1">The sequence shown here is derived from an EMBL/GenBank/DDBJ whole genome shotgun (WGS) entry which is preliminary data.</text>
</comment>
<evidence type="ECO:0000313" key="1">
    <source>
        <dbReference type="EMBL" id="OGG29530.1"/>
    </source>
</evidence>
<dbReference type="SUPFAM" id="SSF53335">
    <property type="entry name" value="S-adenosyl-L-methionine-dependent methyltransferases"/>
    <property type="match status" value="1"/>
</dbReference>
<reference evidence="1 2" key="1">
    <citation type="journal article" date="2016" name="Nat. Commun.">
        <title>Thousands of microbial genomes shed light on interconnected biogeochemical processes in an aquifer system.</title>
        <authorList>
            <person name="Anantharaman K."/>
            <person name="Brown C.T."/>
            <person name="Hug L.A."/>
            <person name="Sharon I."/>
            <person name="Castelle C.J."/>
            <person name="Probst A.J."/>
            <person name="Thomas B.C."/>
            <person name="Singh A."/>
            <person name="Wilkins M.J."/>
            <person name="Karaoz U."/>
            <person name="Brodie E.L."/>
            <person name="Williams K.H."/>
            <person name="Hubbard S.S."/>
            <person name="Banfield J.F."/>
        </authorList>
    </citation>
    <scope>NUCLEOTIDE SEQUENCE [LARGE SCALE GENOMIC DNA]</scope>
</reference>
<accession>A0A1F6AY03</accession>
<dbReference type="InterPro" id="IPR029063">
    <property type="entry name" value="SAM-dependent_MTases_sf"/>
</dbReference>
<dbReference type="Gene3D" id="3.40.50.150">
    <property type="entry name" value="Vaccinia Virus protein VP39"/>
    <property type="match status" value="1"/>
</dbReference>
<sequence length="279" mass="32383">MLTCYLCQHPVQTYLRIKDKDIIRCNNCKLTYTPDSTPYDGRIREDSEKFVNEYLKESALYEEYFCTITETIRKYKKPQSLLDIGCGVGIFLQKVKEAGWNGVGVDISKTAVGYATSHGLNVQLGKIEDLEFKPKSFDVITLFQTIEHLEGPLNTLSKLYSLLRKGGLLILTTPSEESLMARVLGKLWFGYRNTEHLYFYNKQSLATMQKKVGFKEITIQSEHGRKLSVPWVLTRIFEYYYNQESFPISLVLKSKPYWNYLNWMTFREPDVNLISIAVK</sequence>
<proteinExistence type="predicted"/>
<dbReference type="PANTHER" id="PTHR43861">
    <property type="entry name" value="TRANS-ACONITATE 2-METHYLTRANSFERASE-RELATED"/>
    <property type="match status" value="1"/>
</dbReference>
<dbReference type="AlphaFoldDB" id="A0A1F6AY03"/>
<evidence type="ECO:0000313" key="2">
    <source>
        <dbReference type="Proteomes" id="UP000178461"/>
    </source>
</evidence>
<dbReference type="Pfam" id="PF13489">
    <property type="entry name" value="Methyltransf_23"/>
    <property type="match status" value="1"/>
</dbReference>
<evidence type="ECO:0008006" key="3">
    <source>
        <dbReference type="Google" id="ProtNLM"/>
    </source>
</evidence>
<organism evidence="1 2">
    <name type="scientific">Candidatus Gottesmanbacteria bacterium RIFCSPLOWO2_01_FULL_46_21</name>
    <dbReference type="NCBI Taxonomy" id="1798393"/>
    <lineage>
        <taxon>Bacteria</taxon>
        <taxon>Candidatus Gottesmaniibacteriota</taxon>
    </lineage>
</organism>
<dbReference type="PANTHER" id="PTHR43861:SF6">
    <property type="entry name" value="METHYLTRANSFERASE TYPE 11"/>
    <property type="match status" value="1"/>
</dbReference>
<name>A0A1F6AY03_9BACT</name>
<gene>
    <name evidence="1" type="ORF">A2971_02495</name>
</gene>